<evidence type="ECO:0000256" key="1">
    <source>
        <dbReference type="SAM" id="MobiDB-lite"/>
    </source>
</evidence>
<gene>
    <name evidence="2" type="ORF">PTT_14971</name>
</gene>
<dbReference type="KEGG" id="pte:PTT_14971"/>
<dbReference type="HOGENOM" id="CLU_2813628_0_0_1"/>
<evidence type="ECO:0000313" key="3">
    <source>
        <dbReference type="Proteomes" id="UP000001067"/>
    </source>
</evidence>
<sequence length="67" mass="7610">MVTRTQPIDRLEVENVLIRVLWNRRNHKPAYALSDLKKQGSDSADAGTEPPGRQTRVLEKRATSKIP</sequence>
<keyword evidence="3" id="KW-1185">Reference proteome</keyword>
<dbReference type="AlphaFoldDB" id="E3RZB6"/>
<proteinExistence type="predicted"/>
<protein>
    <submittedName>
        <fullName evidence="2">Uncharacterized protein</fullName>
    </submittedName>
</protein>
<dbReference type="EMBL" id="GL536045">
    <property type="protein sequence ID" value="EFQ88933.1"/>
    <property type="molecule type" value="Genomic_DNA"/>
</dbReference>
<reference evidence="2 3" key="1">
    <citation type="journal article" date="2010" name="Genome Biol.">
        <title>A first genome assembly of the barley fungal pathogen Pyrenophora teres f. teres.</title>
        <authorList>
            <person name="Ellwood S.R."/>
            <person name="Liu Z."/>
            <person name="Syme R.A."/>
            <person name="Lai Z."/>
            <person name="Hane J.K."/>
            <person name="Keiper F."/>
            <person name="Moffat C.S."/>
            <person name="Oliver R.P."/>
            <person name="Friesen T.L."/>
        </authorList>
    </citation>
    <scope>NUCLEOTIDE SEQUENCE [LARGE SCALE GENOMIC DNA]</scope>
    <source>
        <strain evidence="2 3">0-1</strain>
    </source>
</reference>
<feature type="compositionally biased region" description="Basic and acidic residues" evidence="1">
    <location>
        <begin position="56"/>
        <end position="67"/>
    </location>
</feature>
<evidence type="ECO:0000313" key="2">
    <source>
        <dbReference type="EMBL" id="EFQ88933.1"/>
    </source>
</evidence>
<organism evidence="3">
    <name type="scientific">Pyrenophora teres f. teres (strain 0-1)</name>
    <name type="common">Barley net blotch fungus</name>
    <name type="synonym">Drechslera teres f. teres</name>
    <dbReference type="NCBI Taxonomy" id="861557"/>
    <lineage>
        <taxon>Eukaryota</taxon>
        <taxon>Fungi</taxon>
        <taxon>Dikarya</taxon>
        <taxon>Ascomycota</taxon>
        <taxon>Pezizomycotina</taxon>
        <taxon>Dothideomycetes</taxon>
        <taxon>Pleosporomycetidae</taxon>
        <taxon>Pleosporales</taxon>
        <taxon>Pleosporineae</taxon>
        <taxon>Pleosporaceae</taxon>
        <taxon>Pyrenophora</taxon>
    </lineage>
</organism>
<name>E3RZB6_PYRTT</name>
<dbReference type="Proteomes" id="UP000001067">
    <property type="component" value="Unassembled WGS sequence"/>
</dbReference>
<feature type="region of interest" description="Disordered" evidence="1">
    <location>
        <begin position="30"/>
        <end position="67"/>
    </location>
</feature>
<accession>E3RZB6</accession>